<dbReference type="PANTHER" id="PTHR28629">
    <property type="entry name" value="TRIOKINASE/FMN CYCLASE"/>
    <property type="match status" value="1"/>
</dbReference>
<accession>A0A7C1FSE2</accession>
<dbReference type="InterPro" id="IPR050861">
    <property type="entry name" value="Dihydroxyacetone_Kinase"/>
</dbReference>
<dbReference type="InterPro" id="IPR036117">
    <property type="entry name" value="DhaL_dom_sf"/>
</dbReference>
<dbReference type="GO" id="GO:0019563">
    <property type="term" value="P:glycerol catabolic process"/>
    <property type="evidence" value="ECO:0007669"/>
    <property type="project" value="TreeGrafter"/>
</dbReference>
<dbReference type="InterPro" id="IPR004007">
    <property type="entry name" value="DhaL_dom"/>
</dbReference>
<reference evidence="4" key="1">
    <citation type="journal article" date="2020" name="mSystems">
        <title>Genome- and Community-Level Interaction Insights into Carbon Utilization and Element Cycling Functions of Hydrothermarchaeota in Hydrothermal Sediment.</title>
        <authorList>
            <person name="Zhou Z."/>
            <person name="Liu Y."/>
            <person name="Xu W."/>
            <person name="Pan J."/>
            <person name="Luo Z.H."/>
            <person name="Li M."/>
        </authorList>
    </citation>
    <scope>NUCLEOTIDE SEQUENCE [LARGE SCALE GENOMIC DNA]</scope>
    <source>
        <strain evidence="4">SpSt-289</strain>
    </source>
</reference>
<proteinExistence type="predicted"/>
<dbReference type="PANTHER" id="PTHR28629:SF4">
    <property type="entry name" value="TRIOKINASE_FMN CYCLASE"/>
    <property type="match status" value="1"/>
</dbReference>
<keyword evidence="1" id="KW-0808">Transferase</keyword>
<dbReference type="SMART" id="SM01120">
    <property type="entry name" value="Dak2"/>
    <property type="match status" value="1"/>
</dbReference>
<dbReference type="GO" id="GO:0004371">
    <property type="term" value="F:glycerone kinase activity"/>
    <property type="evidence" value="ECO:0007669"/>
    <property type="project" value="InterPro"/>
</dbReference>
<evidence type="ECO:0000313" key="4">
    <source>
        <dbReference type="EMBL" id="HDX31295.1"/>
    </source>
</evidence>
<protein>
    <submittedName>
        <fullName evidence="4">DAK2 domain-containing protein</fullName>
    </submittedName>
</protein>
<dbReference type="PROSITE" id="PS51480">
    <property type="entry name" value="DHAL"/>
    <property type="match status" value="1"/>
</dbReference>
<dbReference type="SUPFAM" id="SSF101473">
    <property type="entry name" value="DhaL-like"/>
    <property type="match status" value="1"/>
</dbReference>
<evidence type="ECO:0000256" key="1">
    <source>
        <dbReference type="ARBA" id="ARBA00022679"/>
    </source>
</evidence>
<name>A0A7C1FSE2_9CHLR</name>
<keyword evidence="2" id="KW-0418">Kinase</keyword>
<sequence>MTARVDAAAVVAAMQRVGAELVAQEAYLTSLDQQMGDGDLGITLSKIGQALQEFAAATPVEGDIGKWLGKAGMAANRAGSSSFGTLLATALMRAGKVVAGKAELSGEDLAAMFAAADAGVQERGKAQPGDKTVVDALHPAAEAFAAAIANGQSLQEAGRAALAAAEAGRDSVTPLRSKVGRASWVGERTEGKVDAGCEAFVVMLRCVVNPFG</sequence>
<dbReference type="Pfam" id="PF02734">
    <property type="entry name" value="Dak2"/>
    <property type="match status" value="1"/>
</dbReference>
<comment type="caution">
    <text evidence="4">The sequence shown here is derived from an EMBL/GenBank/DDBJ whole genome shotgun (WGS) entry which is preliminary data.</text>
</comment>
<feature type="domain" description="DhaL" evidence="3">
    <location>
        <begin position="8"/>
        <end position="209"/>
    </location>
</feature>
<dbReference type="Gene3D" id="1.25.40.340">
    <property type="match status" value="1"/>
</dbReference>
<evidence type="ECO:0000256" key="2">
    <source>
        <dbReference type="ARBA" id="ARBA00022777"/>
    </source>
</evidence>
<gene>
    <name evidence="4" type="ORF">ENQ20_07335</name>
</gene>
<dbReference type="AlphaFoldDB" id="A0A7C1FSE2"/>
<evidence type="ECO:0000259" key="3">
    <source>
        <dbReference type="PROSITE" id="PS51480"/>
    </source>
</evidence>
<dbReference type="EMBL" id="DSMG01000078">
    <property type="protein sequence ID" value="HDX31295.1"/>
    <property type="molecule type" value="Genomic_DNA"/>
</dbReference>
<organism evidence="4">
    <name type="scientific">Caldilinea aerophila</name>
    <dbReference type="NCBI Taxonomy" id="133453"/>
    <lineage>
        <taxon>Bacteria</taxon>
        <taxon>Bacillati</taxon>
        <taxon>Chloroflexota</taxon>
        <taxon>Caldilineae</taxon>
        <taxon>Caldilineales</taxon>
        <taxon>Caldilineaceae</taxon>
        <taxon>Caldilinea</taxon>
    </lineage>
</organism>
<dbReference type="GO" id="GO:0005829">
    <property type="term" value="C:cytosol"/>
    <property type="evidence" value="ECO:0007669"/>
    <property type="project" value="TreeGrafter"/>
</dbReference>